<feature type="transmembrane region" description="Helical" evidence="1">
    <location>
        <begin position="522"/>
        <end position="540"/>
    </location>
</feature>
<sequence length="549" mass="60703">MKKAKREQKNLCWLLVKNRLMAQLGINIFLYEKDTHKRNGKIATTAAIAFCFIVMVSYCGIMAYGYAHLGLTELIPGISMVMSSLITLVFTMFKTNGEFFGFKDFDMVMSFPVSVRTVIHSRFLNMYIWNLFFTMLVMLPMGAVYAWFSKPSPGSYIMWIGGIFLTCLLPTIIASVFGAGITAFSSKSRYAGPVSTILCITSVIGLLALSMTATTSDMGLNKIIDPETGHIKEEAFLDMAPVISDSLNQVYPPVKLFSDAVVEERISSFLMFAGISISLYILFVLILSMGYRQINTALTSHRSRDDYKIKTLHHGSILSSLYKKTILRILKSTVCATNMLIGCVLAVLLSVAVLIAGPESVMQSLGMPDDISIVKNAAGYVIAVMVCMTNTASISLALEGKNIWLVKSLPISPKVLYDSYLLTNLTFTIPTSAVCAILMSISLKVSFIGMLLMILTPFAFSLFTAVAGIFIGNRMAYYDWQEETQLIKQSMMSLTGMLGGMILIFILGVIANIGILPFHGNMITFTIDILLLVFTIIIYFRESNYPIKE</sequence>
<keyword evidence="1" id="KW-0812">Transmembrane</keyword>
<feature type="transmembrane region" description="Helical" evidence="1">
    <location>
        <begin position="73"/>
        <end position="93"/>
    </location>
</feature>
<feature type="transmembrane region" description="Helical" evidence="1">
    <location>
        <begin position="266"/>
        <end position="287"/>
    </location>
</feature>
<evidence type="ECO:0000313" key="2">
    <source>
        <dbReference type="EMBL" id="ROR23990.1"/>
    </source>
</evidence>
<feature type="transmembrane region" description="Helical" evidence="1">
    <location>
        <begin position="419"/>
        <end position="441"/>
    </location>
</feature>
<proteinExistence type="predicted"/>
<comment type="caution">
    <text evidence="2">The sequence shown here is derived from an EMBL/GenBank/DDBJ whole genome shotgun (WGS) entry which is preliminary data.</text>
</comment>
<dbReference type="OrthoDB" id="138672at2"/>
<feature type="transmembrane region" description="Helical" evidence="1">
    <location>
        <begin position="190"/>
        <end position="211"/>
    </location>
</feature>
<evidence type="ECO:0000256" key="1">
    <source>
        <dbReference type="SAM" id="Phobius"/>
    </source>
</evidence>
<evidence type="ECO:0000313" key="3">
    <source>
        <dbReference type="Proteomes" id="UP000273083"/>
    </source>
</evidence>
<dbReference type="RefSeq" id="WP_123610600.1">
    <property type="nucleotide sequence ID" value="NZ_RJVG01000012.1"/>
</dbReference>
<feature type="transmembrane region" description="Helical" evidence="1">
    <location>
        <begin position="377"/>
        <end position="398"/>
    </location>
</feature>
<reference evidence="2 3" key="1">
    <citation type="submission" date="2018-11" db="EMBL/GenBank/DDBJ databases">
        <title>Genomic Encyclopedia of Type Strains, Phase IV (KMG-IV): sequencing the most valuable type-strain genomes for metagenomic binning, comparative biology and taxonomic classification.</title>
        <authorList>
            <person name="Goeker M."/>
        </authorList>
    </citation>
    <scope>NUCLEOTIDE SEQUENCE [LARGE SCALE GENOMIC DNA]</scope>
    <source>
        <strain evidence="2 3">DSM 26537</strain>
    </source>
</reference>
<keyword evidence="3" id="KW-1185">Reference proteome</keyword>
<accession>A0A3N1XB46</accession>
<feature type="transmembrane region" description="Helical" evidence="1">
    <location>
        <begin position="333"/>
        <end position="357"/>
    </location>
</feature>
<name>A0A3N1XB46_9FIRM</name>
<organism evidence="2 3">
    <name type="scientific">Mobilisporobacter senegalensis</name>
    <dbReference type="NCBI Taxonomy" id="1329262"/>
    <lineage>
        <taxon>Bacteria</taxon>
        <taxon>Bacillati</taxon>
        <taxon>Bacillota</taxon>
        <taxon>Clostridia</taxon>
        <taxon>Lachnospirales</taxon>
        <taxon>Lachnospiraceae</taxon>
        <taxon>Mobilisporobacter</taxon>
    </lineage>
</organism>
<feature type="transmembrane region" description="Helical" evidence="1">
    <location>
        <begin position="42"/>
        <end position="67"/>
    </location>
</feature>
<protein>
    <submittedName>
        <fullName evidence="2">ABC-2 type transport system permease protein</fullName>
    </submittedName>
</protein>
<dbReference type="Proteomes" id="UP000273083">
    <property type="component" value="Unassembled WGS sequence"/>
</dbReference>
<dbReference type="EMBL" id="RJVG01000012">
    <property type="protein sequence ID" value="ROR23990.1"/>
    <property type="molecule type" value="Genomic_DNA"/>
</dbReference>
<keyword evidence="1" id="KW-1133">Transmembrane helix</keyword>
<keyword evidence="1" id="KW-0472">Membrane</keyword>
<feature type="transmembrane region" description="Helical" evidence="1">
    <location>
        <begin position="447"/>
        <end position="471"/>
    </location>
</feature>
<dbReference type="AlphaFoldDB" id="A0A3N1XB46"/>
<gene>
    <name evidence="2" type="ORF">EDD66_112121</name>
</gene>
<feature type="transmembrane region" description="Helical" evidence="1">
    <location>
        <begin position="492"/>
        <end position="516"/>
    </location>
</feature>
<feature type="transmembrane region" description="Helical" evidence="1">
    <location>
        <begin position="154"/>
        <end position="178"/>
    </location>
</feature>
<feature type="transmembrane region" description="Helical" evidence="1">
    <location>
        <begin position="126"/>
        <end position="148"/>
    </location>
</feature>